<reference evidence="24" key="1">
    <citation type="submission" date="2019-12" db="EMBL/GenBank/DDBJ databases">
        <authorList>
            <person name="Scholes J."/>
        </authorList>
    </citation>
    <scope>NUCLEOTIDE SEQUENCE</scope>
</reference>
<dbReference type="Proteomes" id="UP001153555">
    <property type="component" value="Unassembled WGS sequence"/>
</dbReference>
<dbReference type="Pfam" id="PF04135">
    <property type="entry name" value="Nop10p"/>
    <property type="match status" value="1"/>
</dbReference>
<evidence type="ECO:0000313" key="24">
    <source>
        <dbReference type="EMBL" id="CAA0823956.1"/>
    </source>
</evidence>
<evidence type="ECO:0000256" key="5">
    <source>
        <dbReference type="ARBA" id="ARBA00009038"/>
    </source>
</evidence>
<keyword evidence="11" id="KW-0256">Endoplasmic reticulum</keyword>
<name>A0A9N7N688_STRHE</name>
<dbReference type="AlphaFoldDB" id="A0A9N7N688"/>
<dbReference type="Gene3D" id="2.20.28.40">
    <property type="entry name" value="H/ACA ribonucleoprotein complex, subunit Nop10"/>
    <property type="match status" value="1"/>
</dbReference>
<dbReference type="PANTHER" id="PTHR12640">
    <property type="entry name" value="RIBOPHORIN II"/>
    <property type="match status" value="1"/>
</dbReference>
<dbReference type="OrthoDB" id="432292at2759"/>
<evidence type="ECO:0000256" key="14">
    <source>
        <dbReference type="ARBA" id="ARBA00023242"/>
    </source>
</evidence>
<feature type="domain" description="Ribophorin II N-terminal" evidence="20">
    <location>
        <begin position="138"/>
        <end position="416"/>
    </location>
</feature>
<dbReference type="GO" id="GO:0030515">
    <property type="term" value="F:snoRNA binding"/>
    <property type="evidence" value="ECO:0007669"/>
    <property type="project" value="InterPro"/>
</dbReference>
<keyword evidence="15" id="KW-0687">Ribonucleoprotein</keyword>
<evidence type="ECO:0000256" key="4">
    <source>
        <dbReference type="ARBA" id="ARBA00004922"/>
    </source>
</evidence>
<feature type="domain" description="Ribophorin II third" evidence="21">
    <location>
        <begin position="537"/>
        <end position="661"/>
    </location>
</feature>
<dbReference type="GO" id="GO:1990904">
    <property type="term" value="C:ribonucleoprotein complex"/>
    <property type="evidence" value="ECO:0007669"/>
    <property type="project" value="UniProtKB-KW"/>
</dbReference>
<evidence type="ECO:0000256" key="16">
    <source>
        <dbReference type="ARBA" id="ARBA00030078"/>
    </source>
</evidence>
<keyword evidence="14" id="KW-0539">Nucleus</keyword>
<dbReference type="EMBL" id="CACSLK010024540">
    <property type="protein sequence ID" value="CAA0823956.1"/>
    <property type="molecule type" value="Genomic_DNA"/>
</dbReference>
<keyword evidence="25" id="KW-1185">Reference proteome</keyword>
<comment type="caution">
    <text evidence="24">The sequence shown here is derived from an EMBL/GenBank/DDBJ whole genome shotgun (WGS) entry which is preliminary data.</text>
</comment>
<comment type="similarity">
    <text evidence="6">Belongs to the NOP10 family.</text>
</comment>
<evidence type="ECO:0000256" key="3">
    <source>
        <dbReference type="ARBA" id="ARBA00004604"/>
    </source>
</evidence>
<dbReference type="InterPro" id="IPR055375">
    <property type="entry name" value="Ribophorin_II_2nd"/>
</dbReference>
<dbReference type="GO" id="GO:0006487">
    <property type="term" value="P:protein N-linked glycosylation"/>
    <property type="evidence" value="ECO:0007669"/>
    <property type="project" value="TreeGrafter"/>
</dbReference>
<evidence type="ECO:0000256" key="9">
    <source>
        <dbReference type="ARBA" id="ARBA00022692"/>
    </source>
</evidence>
<keyword evidence="9 19" id="KW-0812">Transmembrane</keyword>
<evidence type="ECO:0000259" key="23">
    <source>
        <dbReference type="Pfam" id="PF25147"/>
    </source>
</evidence>
<keyword evidence="8" id="KW-0698">rRNA processing</keyword>
<evidence type="ECO:0000256" key="18">
    <source>
        <dbReference type="ARBA" id="ARBA00032139"/>
    </source>
</evidence>
<dbReference type="PANTHER" id="PTHR12640:SF0">
    <property type="entry name" value="DOLICHYL-DIPHOSPHOOLIGOSACCHARIDE--PROTEIN GLYCOSYLTRANSFERASE SUBUNIT 2"/>
    <property type="match status" value="1"/>
</dbReference>
<dbReference type="InterPro" id="IPR007264">
    <property type="entry name" value="H/ACA_rnp_Nop10"/>
</dbReference>
<dbReference type="Pfam" id="PF23861">
    <property type="entry name" value="Ribophorin_II_2nd"/>
    <property type="match status" value="1"/>
</dbReference>
<feature type="transmembrane region" description="Helical" evidence="19">
    <location>
        <begin position="773"/>
        <end position="793"/>
    </location>
</feature>
<accession>A0A9N7N688</accession>
<evidence type="ECO:0000256" key="19">
    <source>
        <dbReference type="SAM" id="Phobius"/>
    </source>
</evidence>
<evidence type="ECO:0000256" key="15">
    <source>
        <dbReference type="ARBA" id="ARBA00023274"/>
    </source>
</evidence>
<keyword evidence="13 19" id="KW-0472">Membrane</keyword>
<dbReference type="GO" id="GO:0006364">
    <property type="term" value="P:rRNA processing"/>
    <property type="evidence" value="ECO:0007669"/>
    <property type="project" value="UniProtKB-KW"/>
</dbReference>
<dbReference type="Pfam" id="PF05817">
    <property type="entry name" value="Ribophorin_II"/>
    <property type="match status" value="1"/>
</dbReference>
<protein>
    <recommendedName>
        <fullName evidence="17">Nucleolar protein 10</fullName>
    </recommendedName>
    <alternativeName>
        <fullName evidence="18">Ribophorin II</fullName>
    </alternativeName>
    <alternativeName>
        <fullName evidence="16">Ribophorin-2</fullName>
    </alternativeName>
</protein>
<evidence type="ECO:0000256" key="17">
    <source>
        <dbReference type="ARBA" id="ARBA00030185"/>
    </source>
</evidence>
<keyword evidence="7" id="KW-0690">Ribosome biogenesis</keyword>
<evidence type="ECO:0000259" key="20">
    <source>
        <dbReference type="Pfam" id="PF05817"/>
    </source>
</evidence>
<dbReference type="InterPro" id="IPR008814">
    <property type="entry name" value="Swp1"/>
</dbReference>
<dbReference type="GO" id="GO:0001522">
    <property type="term" value="P:pseudouridine synthesis"/>
    <property type="evidence" value="ECO:0007669"/>
    <property type="project" value="InterPro"/>
</dbReference>
<dbReference type="InterPro" id="IPR055374">
    <property type="entry name" value="Ribophorin_II_3rd"/>
</dbReference>
<dbReference type="Pfam" id="PF23860">
    <property type="entry name" value="Ribophorin_II_3rd"/>
    <property type="match status" value="1"/>
</dbReference>
<dbReference type="GO" id="GO:0005730">
    <property type="term" value="C:nucleolus"/>
    <property type="evidence" value="ECO:0007669"/>
    <property type="project" value="UniProtKB-SubCell"/>
</dbReference>
<comment type="function">
    <text evidence="1">Subunit of the oligosaccharyl transferase (OST) complex that catalyzes the initial transfer of a defined glycan (Glc(3)Man(9)GlcNAc(2) in eukaryotes) from the lipid carrier dolichol-pyrophosphate to an asparagine residue within an Asn-X-Ser/Thr consensus motif in nascent polypeptide chains, the first step in protein N-glycosylation. N-glycosylation occurs cotranslationally and the complex associates with the Sec61 complex at the channel-forming translocon complex that mediates protein translocation across the endoplasmic reticulum (ER). All subunits are required for a maximal enzyme activity.</text>
</comment>
<evidence type="ECO:0000256" key="8">
    <source>
        <dbReference type="ARBA" id="ARBA00022552"/>
    </source>
</evidence>
<dbReference type="SUPFAM" id="SSF144210">
    <property type="entry name" value="Nop10-like SnoRNP"/>
    <property type="match status" value="1"/>
</dbReference>
<gene>
    <name evidence="24" type="ORF">SHERM_21088</name>
</gene>
<dbReference type="InterPro" id="IPR036756">
    <property type="entry name" value="H/ACA_rnp_Nop10_sf"/>
</dbReference>
<evidence type="ECO:0000259" key="21">
    <source>
        <dbReference type="Pfam" id="PF23860"/>
    </source>
</evidence>
<dbReference type="Pfam" id="PF25147">
    <property type="entry name" value="Ribophorin_II_C"/>
    <property type="match status" value="1"/>
</dbReference>
<comment type="similarity">
    <text evidence="5">Belongs to the SWP1 family.</text>
</comment>
<evidence type="ECO:0000313" key="25">
    <source>
        <dbReference type="Proteomes" id="UP001153555"/>
    </source>
</evidence>
<evidence type="ECO:0000256" key="13">
    <source>
        <dbReference type="ARBA" id="ARBA00023136"/>
    </source>
</evidence>
<feature type="transmembrane region" description="Helical" evidence="19">
    <location>
        <begin position="739"/>
        <end position="761"/>
    </location>
</feature>
<dbReference type="GO" id="GO:0008250">
    <property type="term" value="C:oligosaccharyltransferase complex"/>
    <property type="evidence" value="ECO:0007669"/>
    <property type="project" value="InterPro"/>
</dbReference>
<organism evidence="24 25">
    <name type="scientific">Striga hermonthica</name>
    <name type="common">Purple witchweed</name>
    <name type="synonym">Buchnera hermonthica</name>
    <dbReference type="NCBI Taxonomy" id="68872"/>
    <lineage>
        <taxon>Eukaryota</taxon>
        <taxon>Viridiplantae</taxon>
        <taxon>Streptophyta</taxon>
        <taxon>Embryophyta</taxon>
        <taxon>Tracheophyta</taxon>
        <taxon>Spermatophyta</taxon>
        <taxon>Magnoliopsida</taxon>
        <taxon>eudicotyledons</taxon>
        <taxon>Gunneridae</taxon>
        <taxon>Pentapetalae</taxon>
        <taxon>asterids</taxon>
        <taxon>lamiids</taxon>
        <taxon>Lamiales</taxon>
        <taxon>Orobanchaceae</taxon>
        <taxon>Buchnereae</taxon>
        <taxon>Striga</taxon>
    </lineage>
</organism>
<dbReference type="FunFam" id="2.20.28.40:FF:000001">
    <property type="entry name" value="H/ACA ribonucleoprotein complex subunit 3"/>
    <property type="match status" value="1"/>
</dbReference>
<dbReference type="InterPro" id="IPR056790">
    <property type="entry name" value="Ribophorin_II_C"/>
</dbReference>
<comment type="subcellular location">
    <subcellularLocation>
        <location evidence="2">Endoplasmic reticulum membrane</location>
        <topology evidence="2">Multi-pass membrane protein</topology>
    </subcellularLocation>
    <subcellularLocation>
        <location evidence="3">Nucleus</location>
        <location evidence="3">Nucleolus</location>
    </subcellularLocation>
</comment>
<evidence type="ECO:0000256" key="2">
    <source>
        <dbReference type="ARBA" id="ARBA00004477"/>
    </source>
</evidence>
<sequence length="802" mass="87720">MYLQFYINENGDKVYTTKKETPLGLATESAHPARFSPDDKYSRQRVLLKKRFGLLPTQQPPPNSKQSRGKTGIPQYVTPVDFGLFKLLQLYLKTLLSVTGNEDSQILIYSMARNLGFMIVGLLVLAWRCESAVFGPVSESHRSAALELFRTSGDGSFGSLEDAYEALKTFEVLGIKKESDVKTSACASVASTLLSTSSTVKDLFHALKVNGILKCELKKEAFTGAEAKLTGSLNAADSLLDYYYSIGGLVLLKDQTSEVDVHLKDADKIFRSIKSLSQSDGRWRLSSNNPESSNDAAGIALEALAGVISLASSEIDHSLIATLKNDIVKLFDGIEKYDDGTCYFDEKLVDAHSHRGPLSASASVVRGITAFVEVTNENLNLPGEKILGLAKFFLGVGIPGSAKDLYYQIDALACLENIRVSIPLVLSLPATVLSVTKKDQLKVRVSTVMGSSAPPLSVNLKQIFVSGSKDASIINQKLKFDPENAVHVLKTLPTDVDVGKYIFSFEIVFEDPEHKKSYATGGRTKVPIHVTGDIKIENAEIEILDSDFGSVETKTKLALPGENSVALSANHLQKLKLTFSLTSPFGNAFKPHQAFLKLRHVSGVEHIFLVGNSGKKSEIVLDFLGLVEKFFYLSGRYDIQLTVGDSVMENSFLQALGHIELDLPDAPEKAARPPAQPVDPYSRYEPKAEIAHIFRAPEKRPPRELSLAFLGLVLLPFFGFLAGLVYLRANLKNLPKSTVPATFAILFHMGIAAVLTLYALFWFKLDLFTTLKALGVLGMFLMFVGHKTLSYLANTSAKLKSA</sequence>
<feature type="transmembrane region" description="Helical" evidence="19">
    <location>
        <begin position="705"/>
        <end position="727"/>
    </location>
</feature>
<keyword evidence="10" id="KW-0732">Signal</keyword>
<evidence type="ECO:0000256" key="7">
    <source>
        <dbReference type="ARBA" id="ARBA00022517"/>
    </source>
</evidence>
<evidence type="ECO:0000256" key="10">
    <source>
        <dbReference type="ARBA" id="ARBA00022729"/>
    </source>
</evidence>
<evidence type="ECO:0000259" key="22">
    <source>
        <dbReference type="Pfam" id="PF23861"/>
    </source>
</evidence>
<comment type="pathway">
    <text evidence="4">Protein modification; protein glycosylation.</text>
</comment>
<dbReference type="InterPro" id="IPR055373">
    <property type="entry name" value="Ribophorin_II_N"/>
</dbReference>
<keyword evidence="12 19" id="KW-1133">Transmembrane helix</keyword>
<evidence type="ECO:0000256" key="11">
    <source>
        <dbReference type="ARBA" id="ARBA00022824"/>
    </source>
</evidence>
<feature type="domain" description="Ribophorin II second" evidence="22">
    <location>
        <begin position="424"/>
        <end position="530"/>
    </location>
</feature>
<evidence type="ECO:0000256" key="12">
    <source>
        <dbReference type="ARBA" id="ARBA00022989"/>
    </source>
</evidence>
<evidence type="ECO:0000256" key="1">
    <source>
        <dbReference type="ARBA" id="ARBA00002791"/>
    </source>
</evidence>
<proteinExistence type="inferred from homology"/>
<feature type="domain" description="Ribophorin II C-terminal" evidence="23">
    <location>
        <begin position="694"/>
        <end position="794"/>
    </location>
</feature>
<evidence type="ECO:0000256" key="6">
    <source>
        <dbReference type="ARBA" id="ARBA00009462"/>
    </source>
</evidence>